<evidence type="ECO:0000313" key="13">
    <source>
        <dbReference type="Proteomes" id="UP001363151"/>
    </source>
</evidence>
<evidence type="ECO:0000256" key="4">
    <source>
        <dbReference type="ARBA" id="ARBA00022679"/>
    </source>
</evidence>
<keyword evidence="6" id="KW-0735">Signal-anchor</keyword>
<keyword evidence="4" id="KW-0808">Transferase</keyword>
<dbReference type="GO" id="GO:0016757">
    <property type="term" value="F:glycosyltransferase activity"/>
    <property type="evidence" value="ECO:0007669"/>
    <property type="project" value="UniProtKB-KW"/>
</dbReference>
<comment type="similarity">
    <text evidence="3">Belongs to the MNN1/MNT family.</text>
</comment>
<evidence type="ECO:0000256" key="5">
    <source>
        <dbReference type="ARBA" id="ARBA00022692"/>
    </source>
</evidence>
<accession>A0ABR1G4D9</accession>
<evidence type="ECO:0000256" key="6">
    <source>
        <dbReference type="ARBA" id="ARBA00022968"/>
    </source>
</evidence>
<dbReference type="EMBL" id="JBBJCI010000122">
    <property type="protein sequence ID" value="KAK7247984.1"/>
    <property type="molecule type" value="Genomic_DNA"/>
</dbReference>
<dbReference type="InterPro" id="IPR022751">
    <property type="entry name" value="Alpha_mannosyltransferase"/>
</dbReference>
<evidence type="ECO:0000256" key="10">
    <source>
        <dbReference type="ARBA" id="ARBA00037847"/>
    </source>
</evidence>
<proteinExistence type="inferred from homology"/>
<sequence>MRWLWTLFLPRAWSQEKRGWTPAYVDAIYAMEGALRRANASDSPTIQRGAWQHDRAVGEHFSSRDAAKAAGQWRALRDAAAALRYPARAFSGAGVAIVGGGLRYYGVAEVNARRLRDVGCTLPIELWCLRAEQPTPALRACRLDPLGVVVRVADPVAAALGGGPARRDAFAKRMPATNKRYALKAIALVFCSFEKVLVLDADELAVRDPTFLLRNQGSVTWPDFWASSHSPAFAAAAFGDAKMALFEGTHESGQTVLDKRDAWRALLPYLFMNLQSTLYYYLTTSGSYGEGDKETLPLALEWATRFLDPAPKWTDVTHKVASVRPNSPTKPEDSANGMIQHDLDGRPLFLHANDPKFSPFDRANGRHNRAPRDWRHWRKGQVAALLVEGGAPNVSLDLETWARDALYDLGCSAAFHGYAQDMLDKKRSEKWTLDRRRTYASRLPCKLAIHAESEFGAMTFTHDDRDRDGPIPARPGPGDRHLAPTRDLAVPALPLGDGATRACHAALEEEGAGG</sequence>
<evidence type="ECO:0000256" key="9">
    <source>
        <dbReference type="ARBA" id="ARBA00023136"/>
    </source>
</evidence>
<keyword evidence="5" id="KW-0812">Transmembrane</keyword>
<comment type="subcellular location">
    <subcellularLocation>
        <location evidence="10">Endomembrane system</location>
        <topology evidence="10">Single-pass membrane protein</topology>
    </subcellularLocation>
    <subcellularLocation>
        <location evidence="1">Golgi apparatus membrane</location>
    </subcellularLocation>
    <subcellularLocation>
        <location evidence="2">Membrane</location>
        <topology evidence="2">Single-pass type II membrane protein</topology>
    </subcellularLocation>
</comment>
<dbReference type="PANTHER" id="PTHR31646">
    <property type="entry name" value="ALPHA-1,2-MANNOSYLTRANSFERASE MNN2"/>
    <property type="match status" value="1"/>
</dbReference>
<dbReference type="PANTHER" id="PTHR31646:SF1">
    <property type="entry name" value="ALPHA-1,2-MANNOSYLTRANSFERASE MNN2"/>
    <property type="match status" value="1"/>
</dbReference>
<evidence type="ECO:0000256" key="3">
    <source>
        <dbReference type="ARBA" id="ARBA00009105"/>
    </source>
</evidence>
<evidence type="ECO:0000256" key="11">
    <source>
        <dbReference type="SAM" id="MobiDB-lite"/>
    </source>
</evidence>
<evidence type="ECO:0000256" key="2">
    <source>
        <dbReference type="ARBA" id="ARBA00004606"/>
    </source>
</evidence>
<keyword evidence="7" id="KW-1133">Transmembrane helix</keyword>
<evidence type="ECO:0000256" key="7">
    <source>
        <dbReference type="ARBA" id="ARBA00022989"/>
    </source>
</evidence>
<feature type="region of interest" description="Disordered" evidence="11">
    <location>
        <begin position="460"/>
        <end position="484"/>
    </location>
</feature>
<keyword evidence="12" id="KW-0328">Glycosyltransferase</keyword>
<keyword evidence="13" id="KW-1185">Reference proteome</keyword>
<protein>
    <submittedName>
        <fullName evidence="12">Mannosyltransferase</fullName>
    </submittedName>
</protein>
<dbReference type="Proteomes" id="UP001363151">
    <property type="component" value="Unassembled WGS sequence"/>
</dbReference>
<evidence type="ECO:0000256" key="1">
    <source>
        <dbReference type="ARBA" id="ARBA00004394"/>
    </source>
</evidence>
<organism evidence="12 13">
    <name type="scientific">Aureococcus anophagefferens</name>
    <name type="common">Harmful bloom alga</name>
    <dbReference type="NCBI Taxonomy" id="44056"/>
    <lineage>
        <taxon>Eukaryota</taxon>
        <taxon>Sar</taxon>
        <taxon>Stramenopiles</taxon>
        <taxon>Ochrophyta</taxon>
        <taxon>Pelagophyceae</taxon>
        <taxon>Pelagomonadales</taxon>
        <taxon>Pelagomonadaceae</taxon>
        <taxon>Aureococcus</taxon>
    </lineage>
</organism>
<name>A0ABR1G4D9_AURAN</name>
<gene>
    <name evidence="12" type="primary">MNN2</name>
    <name evidence="12" type="ORF">SO694_00086017</name>
</gene>
<dbReference type="SUPFAM" id="SSF53448">
    <property type="entry name" value="Nucleotide-diphospho-sugar transferases"/>
    <property type="match status" value="1"/>
</dbReference>
<evidence type="ECO:0000313" key="12">
    <source>
        <dbReference type="EMBL" id="KAK7247984.1"/>
    </source>
</evidence>
<dbReference type="InterPro" id="IPR029044">
    <property type="entry name" value="Nucleotide-diphossugar_trans"/>
</dbReference>
<keyword evidence="8" id="KW-0333">Golgi apparatus</keyword>
<evidence type="ECO:0000256" key="8">
    <source>
        <dbReference type="ARBA" id="ARBA00023034"/>
    </source>
</evidence>
<reference evidence="12 13" key="1">
    <citation type="submission" date="2024-03" db="EMBL/GenBank/DDBJ databases">
        <title>Aureococcus anophagefferens CCMP1851 and Kratosvirus quantuckense: Draft genome of a second virus-susceptible host strain in the model system.</title>
        <authorList>
            <person name="Chase E."/>
            <person name="Truchon A.R."/>
            <person name="Schepens W."/>
            <person name="Wilhelm S.W."/>
        </authorList>
    </citation>
    <scope>NUCLEOTIDE SEQUENCE [LARGE SCALE GENOMIC DNA]</scope>
    <source>
        <strain evidence="12 13">CCMP1851</strain>
    </source>
</reference>
<dbReference type="Pfam" id="PF11051">
    <property type="entry name" value="Mannosyl_trans3"/>
    <property type="match status" value="2"/>
</dbReference>
<keyword evidence="9" id="KW-0472">Membrane</keyword>
<comment type="caution">
    <text evidence="12">The sequence shown here is derived from an EMBL/GenBank/DDBJ whole genome shotgun (WGS) entry which is preliminary data.</text>
</comment>